<sequence>MALQVGTVTALLAVAALGLPWWEAPIRSVHLDRLAEWRATELLGADLAGGLPATVLVALALGTLAVAGLGTLGRLGRRARGLHVTALLLSGGASTAAASAMLLTHGGSLPGPWLTAILGAVAVAGAAHGLRPRTAAHTAARTAARALPDTHARTSPHTARTSPDASPEQPATRRPAEAVVASRTPAEHPVQPMWSRRAAQPERPALRPLRTPTPTYSRTEAATPRVDDRQPCAA</sequence>
<feature type="transmembrane region" description="Helical" evidence="2">
    <location>
        <begin position="84"/>
        <end position="105"/>
    </location>
</feature>
<feature type="region of interest" description="Disordered" evidence="1">
    <location>
        <begin position="134"/>
        <end position="234"/>
    </location>
</feature>
<evidence type="ECO:0000256" key="1">
    <source>
        <dbReference type="SAM" id="MobiDB-lite"/>
    </source>
</evidence>
<feature type="transmembrane region" description="Helical" evidence="2">
    <location>
        <begin position="111"/>
        <end position="130"/>
    </location>
</feature>
<feature type="transmembrane region" description="Helical" evidence="2">
    <location>
        <begin position="51"/>
        <end position="72"/>
    </location>
</feature>
<keyword evidence="2" id="KW-1133">Transmembrane helix</keyword>
<dbReference type="RefSeq" id="WP_344416743.1">
    <property type="nucleotide sequence ID" value="NZ_BAAAQK010000007.1"/>
</dbReference>
<name>A0ABN2N164_9PSEU</name>
<feature type="compositionally biased region" description="Basic and acidic residues" evidence="1">
    <location>
        <begin position="225"/>
        <end position="234"/>
    </location>
</feature>
<evidence type="ECO:0000313" key="3">
    <source>
        <dbReference type="EMBL" id="GAA1848015.1"/>
    </source>
</evidence>
<protein>
    <submittedName>
        <fullName evidence="3">Uncharacterized protein</fullName>
    </submittedName>
</protein>
<keyword evidence="2" id="KW-0812">Transmembrane</keyword>
<organism evidence="3 4">
    <name type="scientific">Pseudonocardia ailaonensis</name>
    <dbReference type="NCBI Taxonomy" id="367279"/>
    <lineage>
        <taxon>Bacteria</taxon>
        <taxon>Bacillati</taxon>
        <taxon>Actinomycetota</taxon>
        <taxon>Actinomycetes</taxon>
        <taxon>Pseudonocardiales</taxon>
        <taxon>Pseudonocardiaceae</taxon>
        <taxon>Pseudonocardia</taxon>
    </lineage>
</organism>
<feature type="compositionally biased region" description="Polar residues" evidence="1">
    <location>
        <begin position="153"/>
        <end position="164"/>
    </location>
</feature>
<evidence type="ECO:0000256" key="2">
    <source>
        <dbReference type="SAM" id="Phobius"/>
    </source>
</evidence>
<proteinExistence type="predicted"/>
<evidence type="ECO:0000313" key="4">
    <source>
        <dbReference type="Proteomes" id="UP001500449"/>
    </source>
</evidence>
<comment type="caution">
    <text evidence="3">The sequence shown here is derived from an EMBL/GenBank/DDBJ whole genome shotgun (WGS) entry which is preliminary data.</text>
</comment>
<reference evidence="3 4" key="1">
    <citation type="journal article" date="2019" name="Int. J. Syst. Evol. Microbiol.">
        <title>The Global Catalogue of Microorganisms (GCM) 10K type strain sequencing project: providing services to taxonomists for standard genome sequencing and annotation.</title>
        <authorList>
            <consortium name="The Broad Institute Genomics Platform"/>
            <consortium name="The Broad Institute Genome Sequencing Center for Infectious Disease"/>
            <person name="Wu L."/>
            <person name="Ma J."/>
        </authorList>
    </citation>
    <scope>NUCLEOTIDE SEQUENCE [LARGE SCALE GENOMIC DNA]</scope>
    <source>
        <strain evidence="3 4">JCM 16009</strain>
    </source>
</reference>
<dbReference type="Proteomes" id="UP001500449">
    <property type="component" value="Unassembled WGS sequence"/>
</dbReference>
<dbReference type="EMBL" id="BAAAQK010000007">
    <property type="protein sequence ID" value="GAA1848015.1"/>
    <property type="molecule type" value="Genomic_DNA"/>
</dbReference>
<keyword evidence="4" id="KW-1185">Reference proteome</keyword>
<accession>A0ABN2N164</accession>
<feature type="compositionally biased region" description="Low complexity" evidence="1">
    <location>
        <begin position="134"/>
        <end position="146"/>
    </location>
</feature>
<gene>
    <name evidence="3" type="ORF">GCM10009836_29600</name>
</gene>
<keyword evidence="2" id="KW-0472">Membrane</keyword>
<feature type="compositionally biased region" description="Low complexity" evidence="1">
    <location>
        <begin position="206"/>
        <end position="219"/>
    </location>
</feature>